<geneLocation type="plasmid" evidence="2">
    <name>pAC258-29</name>
</geneLocation>
<protein>
    <recommendedName>
        <fullName evidence="1">Large polyvalent protein associated domain-containing protein</fullName>
    </recommendedName>
</protein>
<accession>I3W051</accession>
<keyword evidence="2" id="KW-0614">Plasmid</keyword>
<dbReference type="Pfam" id="PF18847">
    <property type="entry name" value="LPD29"/>
    <property type="match status" value="1"/>
</dbReference>
<dbReference type="EMBL" id="JQ418523">
    <property type="protein sequence ID" value="AFK88978.1"/>
    <property type="molecule type" value="Genomic_DNA"/>
</dbReference>
<proteinExistence type="predicted"/>
<name>I3W051_ACEPA</name>
<evidence type="ECO:0000313" key="2">
    <source>
        <dbReference type="EMBL" id="AFK88978.1"/>
    </source>
</evidence>
<organism evidence="2">
    <name type="scientific">Acetobacter pasteurianus</name>
    <name type="common">Acetobacter turbidans</name>
    <dbReference type="NCBI Taxonomy" id="438"/>
    <lineage>
        <taxon>Bacteria</taxon>
        <taxon>Pseudomonadati</taxon>
        <taxon>Pseudomonadota</taxon>
        <taxon>Alphaproteobacteria</taxon>
        <taxon>Acetobacterales</taxon>
        <taxon>Acetobacteraceae</taxon>
        <taxon>Acetobacter</taxon>
    </lineage>
</organism>
<dbReference type="AlphaFoldDB" id="I3W051"/>
<dbReference type="InterPro" id="IPR041311">
    <property type="entry name" value="LPD29"/>
</dbReference>
<dbReference type="RefSeq" id="WP_015062328.1">
    <property type="nucleotide sequence ID" value="NC_019337.1"/>
</dbReference>
<sequence length="193" mass="21364">MKTHYLSPAETAKLIRARLKKAFPRTKFSVRSDSYSGGGSVRIKWTDGPAETLVESIVESYAGGRFDGSIDMKISVRHWLLPDGTVRIASNPGTQGSMGYIPAEREWMPDPDCKLVSFGADFIFTNRIISPAFAEKLIARLSRKGLPADTLQIHDYGDNTASIVARQGVNFDDARYWERQANVECGRFMVAGA</sequence>
<evidence type="ECO:0000259" key="1">
    <source>
        <dbReference type="Pfam" id="PF18847"/>
    </source>
</evidence>
<reference evidence="2" key="1">
    <citation type="submission" date="2012-01" db="EMBL/GenBank/DDBJ databases">
        <authorList>
            <person name="Summers A.O."/>
            <person name="Wireman J."/>
        </authorList>
    </citation>
    <scope>NUCLEOTIDE SEQUENCE</scope>
    <source>
        <strain evidence="2">AC2-58</strain>
        <plasmid evidence="2">pAC258-29</plasmid>
    </source>
</reference>
<feature type="domain" description="Large polyvalent protein associated" evidence="1">
    <location>
        <begin position="9"/>
        <end position="80"/>
    </location>
</feature>